<gene>
    <name evidence="2" type="ORF">METZ01_LOCUS23642</name>
</gene>
<accession>A0A381PW51</accession>
<evidence type="ECO:0000256" key="1">
    <source>
        <dbReference type="SAM" id="Coils"/>
    </source>
</evidence>
<reference evidence="2" key="1">
    <citation type="submission" date="2018-05" db="EMBL/GenBank/DDBJ databases">
        <authorList>
            <person name="Lanie J.A."/>
            <person name="Ng W.-L."/>
            <person name="Kazmierczak K.M."/>
            <person name="Andrzejewski T.M."/>
            <person name="Davidsen T.M."/>
            <person name="Wayne K.J."/>
            <person name="Tettelin H."/>
            <person name="Glass J.I."/>
            <person name="Rusch D."/>
            <person name="Podicherti R."/>
            <person name="Tsui H.-C.T."/>
            <person name="Winkler M.E."/>
        </authorList>
    </citation>
    <scope>NUCLEOTIDE SEQUENCE</scope>
</reference>
<protein>
    <submittedName>
        <fullName evidence="2">Uncharacterized protein</fullName>
    </submittedName>
</protein>
<proteinExistence type="predicted"/>
<dbReference type="EMBL" id="UINC01001101">
    <property type="protein sequence ID" value="SUZ70788.1"/>
    <property type="molecule type" value="Genomic_DNA"/>
</dbReference>
<name>A0A381PW51_9ZZZZ</name>
<keyword evidence="1" id="KW-0175">Coiled coil</keyword>
<sequence>MSFRFTEGKARVLANIDPAADLTLSGSLSRIFDVMVGKQTDAVSLDGDLTLFEDFRRVFKPAIEAQQLADQMRSAAELGVGTMRSAVEGVASEVTRRTAGTGNRAEIDQLKSSIEELTATVEALKKRLEETEER</sequence>
<organism evidence="2">
    <name type="scientific">marine metagenome</name>
    <dbReference type="NCBI Taxonomy" id="408172"/>
    <lineage>
        <taxon>unclassified sequences</taxon>
        <taxon>metagenomes</taxon>
        <taxon>ecological metagenomes</taxon>
    </lineage>
</organism>
<dbReference type="AlphaFoldDB" id="A0A381PW51"/>
<evidence type="ECO:0000313" key="2">
    <source>
        <dbReference type="EMBL" id="SUZ70788.1"/>
    </source>
</evidence>
<feature type="coiled-coil region" evidence="1">
    <location>
        <begin position="107"/>
        <end position="134"/>
    </location>
</feature>